<keyword evidence="4" id="KW-0862">Zinc</keyword>
<keyword evidence="5" id="KW-0539">Nucleus</keyword>
<dbReference type="Proteomes" id="UP000284706">
    <property type="component" value="Unassembled WGS sequence"/>
</dbReference>
<dbReference type="SUPFAM" id="SSF53098">
    <property type="entry name" value="Ribonuclease H-like"/>
    <property type="match status" value="1"/>
</dbReference>
<dbReference type="STRING" id="231916.A0A409X9W9"/>
<name>A0A409X9W9_9AGAR</name>
<protein>
    <recommendedName>
        <fullName evidence="9">HAT C-terminal dimerisation domain-containing protein</fullName>
    </recommendedName>
</protein>
<keyword evidence="3" id="KW-0863">Zinc-finger</keyword>
<feature type="non-terminal residue" evidence="7">
    <location>
        <position position="387"/>
    </location>
</feature>
<dbReference type="InterPro" id="IPR052035">
    <property type="entry name" value="ZnF_BED_domain_contain"/>
</dbReference>
<evidence type="ECO:0000313" key="7">
    <source>
        <dbReference type="EMBL" id="PPQ87566.1"/>
    </source>
</evidence>
<reference evidence="7 8" key="1">
    <citation type="journal article" date="2018" name="Evol. Lett.">
        <title>Horizontal gene cluster transfer increased hallucinogenic mushroom diversity.</title>
        <authorList>
            <person name="Reynolds H.T."/>
            <person name="Vijayakumar V."/>
            <person name="Gluck-Thaler E."/>
            <person name="Korotkin H.B."/>
            <person name="Matheny P.B."/>
            <person name="Slot J.C."/>
        </authorList>
    </citation>
    <scope>NUCLEOTIDE SEQUENCE [LARGE SCALE GENOMIC DNA]</scope>
    <source>
        <strain evidence="7 8">SRW20</strain>
    </source>
</reference>
<comment type="subcellular location">
    <subcellularLocation>
        <location evidence="1">Nucleus</location>
    </subcellularLocation>
</comment>
<evidence type="ECO:0008006" key="9">
    <source>
        <dbReference type="Google" id="ProtNLM"/>
    </source>
</evidence>
<evidence type="ECO:0000256" key="5">
    <source>
        <dbReference type="ARBA" id="ARBA00023242"/>
    </source>
</evidence>
<feature type="non-terminal residue" evidence="7">
    <location>
        <position position="1"/>
    </location>
</feature>
<feature type="region of interest" description="Disordered" evidence="6">
    <location>
        <begin position="311"/>
        <end position="358"/>
    </location>
</feature>
<dbReference type="OrthoDB" id="3252425at2759"/>
<organism evidence="7 8">
    <name type="scientific">Gymnopilus dilepis</name>
    <dbReference type="NCBI Taxonomy" id="231916"/>
    <lineage>
        <taxon>Eukaryota</taxon>
        <taxon>Fungi</taxon>
        <taxon>Dikarya</taxon>
        <taxon>Basidiomycota</taxon>
        <taxon>Agaricomycotina</taxon>
        <taxon>Agaricomycetes</taxon>
        <taxon>Agaricomycetidae</taxon>
        <taxon>Agaricales</taxon>
        <taxon>Agaricineae</taxon>
        <taxon>Hymenogastraceae</taxon>
        <taxon>Gymnopilus</taxon>
    </lineage>
</organism>
<dbReference type="InterPro" id="IPR012337">
    <property type="entry name" value="RNaseH-like_sf"/>
</dbReference>
<evidence type="ECO:0000256" key="2">
    <source>
        <dbReference type="ARBA" id="ARBA00022723"/>
    </source>
</evidence>
<gene>
    <name evidence="7" type="ORF">CVT26_015429</name>
</gene>
<evidence type="ECO:0000256" key="3">
    <source>
        <dbReference type="ARBA" id="ARBA00022771"/>
    </source>
</evidence>
<dbReference type="GO" id="GO:0005634">
    <property type="term" value="C:nucleus"/>
    <property type="evidence" value="ECO:0007669"/>
    <property type="project" value="UniProtKB-SubCell"/>
</dbReference>
<dbReference type="AlphaFoldDB" id="A0A409X9W9"/>
<evidence type="ECO:0000256" key="6">
    <source>
        <dbReference type="SAM" id="MobiDB-lite"/>
    </source>
</evidence>
<keyword evidence="8" id="KW-1185">Reference proteome</keyword>
<evidence type="ECO:0000256" key="4">
    <source>
        <dbReference type="ARBA" id="ARBA00022833"/>
    </source>
</evidence>
<sequence length="387" mass="44442">RQFELPAKDASDLTDKEKKVLGNLSELADGLQAEEDATRKESEGDADCNEIDPEDLDEWLDEIQLTPEEEEELKMKVVPITCMLVKLRKLAFKIVHSTTILLPAWKTLLKELELAARIMPRDVKTRWNSTYDMLAFALEYKEALKELTGDMRNGLRAFELDDEEWGLAEELQTVLKYLKDGTLFFSRASPNLQKVIPAMDKIDEYFTNRLTEDSLNVAMRSAIIAAKATLNKYYELSDHAEVYRVAMGEYPSFVFDLSLTWCAIVLHPRYKLRYFKKAGWDEEWIKTSRQFVQDELDRFYAFGAHVASEVRGGGVEDGKDESEDSDETTSKGSKGSRDRNMFDESEDSASDISSKSRISSNEELELYLSTKPEKNVTDPIRWWKENA</sequence>
<feature type="compositionally biased region" description="Acidic residues" evidence="6">
    <location>
        <begin position="318"/>
        <end position="327"/>
    </location>
</feature>
<comment type="caution">
    <text evidence="7">The sequence shown here is derived from an EMBL/GenBank/DDBJ whole genome shotgun (WGS) entry which is preliminary data.</text>
</comment>
<dbReference type="GO" id="GO:0008270">
    <property type="term" value="F:zinc ion binding"/>
    <property type="evidence" value="ECO:0007669"/>
    <property type="project" value="UniProtKB-KW"/>
</dbReference>
<dbReference type="PANTHER" id="PTHR46481:SF10">
    <property type="entry name" value="ZINC FINGER BED DOMAIN-CONTAINING PROTEIN 39"/>
    <property type="match status" value="1"/>
</dbReference>
<dbReference type="InParanoid" id="A0A409X9W9"/>
<evidence type="ECO:0000256" key="1">
    <source>
        <dbReference type="ARBA" id="ARBA00004123"/>
    </source>
</evidence>
<dbReference type="PANTHER" id="PTHR46481">
    <property type="entry name" value="ZINC FINGER BED DOMAIN-CONTAINING PROTEIN 4"/>
    <property type="match status" value="1"/>
</dbReference>
<accession>A0A409X9W9</accession>
<dbReference type="EMBL" id="NHYE01003824">
    <property type="protein sequence ID" value="PPQ87566.1"/>
    <property type="molecule type" value="Genomic_DNA"/>
</dbReference>
<proteinExistence type="predicted"/>
<evidence type="ECO:0000313" key="8">
    <source>
        <dbReference type="Proteomes" id="UP000284706"/>
    </source>
</evidence>
<feature type="region of interest" description="Disordered" evidence="6">
    <location>
        <begin position="31"/>
        <end position="51"/>
    </location>
</feature>
<keyword evidence="2" id="KW-0479">Metal-binding</keyword>